<protein>
    <submittedName>
        <fullName evidence="1">Uncharacterized protein</fullName>
    </submittedName>
</protein>
<name>A0A450W7W1_9GAMM</name>
<dbReference type="EMBL" id="CAADFN010000002">
    <property type="protein sequence ID" value="VFK13125.1"/>
    <property type="molecule type" value="Genomic_DNA"/>
</dbReference>
<accession>A0A450W7W1</accession>
<dbReference type="AlphaFoldDB" id="A0A450W7W1"/>
<evidence type="ECO:0000313" key="1">
    <source>
        <dbReference type="EMBL" id="VFK13125.1"/>
    </source>
</evidence>
<organism evidence="1">
    <name type="scientific">Candidatus Kentrum sp. LFY</name>
    <dbReference type="NCBI Taxonomy" id="2126342"/>
    <lineage>
        <taxon>Bacteria</taxon>
        <taxon>Pseudomonadati</taxon>
        <taxon>Pseudomonadota</taxon>
        <taxon>Gammaproteobacteria</taxon>
        <taxon>Candidatus Kentrum</taxon>
    </lineage>
</organism>
<reference evidence="1" key="1">
    <citation type="submission" date="2019-02" db="EMBL/GenBank/DDBJ databases">
        <authorList>
            <person name="Gruber-Vodicka R. H."/>
            <person name="Seah K. B. B."/>
        </authorList>
    </citation>
    <scope>NUCLEOTIDE SEQUENCE</scope>
    <source>
        <strain evidence="1">BECK_BY7</strain>
    </source>
</reference>
<sequence length="84" mass="9872">MMYSEFQKAERELLEKLRFAAIKTLADMGEDVKGVEWFSVMAEEYCNSKYGNVRFVDFASGINYHHTGVERKKEKRKEQLKMVA</sequence>
<gene>
    <name evidence="1" type="ORF">BECKLFY1418C_GA0070996_100270</name>
</gene>
<proteinExistence type="predicted"/>